<dbReference type="Gene3D" id="2.30.330.10">
    <property type="entry name" value="SpoA-like"/>
    <property type="match status" value="1"/>
</dbReference>
<organism evidence="2 3">
    <name type="scientific">Roseibium aggregatum (strain ATCC 25650 / DSM 13394 / JCM 20685 / NBRC 16684 / NCIMB 2208 / IAM 12614 / B1)</name>
    <name type="common">Stappia aggregata</name>
    <dbReference type="NCBI Taxonomy" id="384765"/>
    <lineage>
        <taxon>Bacteria</taxon>
        <taxon>Pseudomonadati</taxon>
        <taxon>Pseudomonadota</taxon>
        <taxon>Alphaproteobacteria</taxon>
        <taxon>Hyphomicrobiales</taxon>
        <taxon>Stappiaceae</taxon>
        <taxon>Roseibium</taxon>
    </lineage>
</organism>
<proteinExistence type="predicted"/>
<dbReference type="Proteomes" id="UP000004848">
    <property type="component" value="Unassembled WGS sequence"/>
</dbReference>
<evidence type="ECO:0000313" key="3">
    <source>
        <dbReference type="Proteomes" id="UP000004848"/>
    </source>
</evidence>
<evidence type="ECO:0000313" key="2">
    <source>
        <dbReference type="EMBL" id="EAV41327.1"/>
    </source>
</evidence>
<dbReference type="OrthoDB" id="9801534at2"/>
<feature type="domain" description="Flagellar motor switch protein FliN-like C-terminal" evidence="1">
    <location>
        <begin position="289"/>
        <end position="356"/>
    </location>
</feature>
<dbReference type="AlphaFoldDB" id="A0P0L3"/>
<dbReference type="Pfam" id="PF01052">
    <property type="entry name" value="FliMN_C"/>
    <property type="match status" value="1"/>
</dbReference>
<dbReference type="GeneID" id="68849050"/>
<gene>
    <name evidence="2" type="ORF">SIAM614_01014</name>
</gene>
<dbReference type="InterPro" id="IPR001543">
    <property type="entry name" value="FliN-like_C"/>
</dbReference>
<accession>A0P0L3</accession>
<name>A0P0L3_ROSAI</name>
<sequence length="360" mass="38935">MSFENWPLPRFEIKADDVSLWNAAMSRAGQPLPLTGGASVTFTPRVGLPAPGVLTSVLFGDEVRAYIGIEEFPFGRLSGADLSVSDLRDMPEDLAGALRRGMIQTILDTLQSEIGTGFDIGADVVLGDVEAAEQVQDLSWFEIALRREPEEKTVFFIGIAPNAICRELAGRVPEADKVGAELGRMIPIQVERLVGTAELMWVEICELAPGDCILISEAAAADQLTVIASDRVFAFEEVDEGWSCAKTVPLKQLLFKSRDAGETLLDNCESALPEFLEEVGKFVPEAPLKIGLSFRLGSANLSATEIANWRPGAIANLPDSLNESNTEVKVVANDTTIAQGDLVRVGDRVGVRLSRIFFNT</sequence>
<dbReference type="EMBL" id="AAUW01000021">
    <property type="protein sequence ID" value="EAV41327.1"/>
    <property type="molecule type" value="Genomic_DNA"/>
</dbReference>
<dbReference type="SUPFAM" id="SSF101801">
    <property type="entry name" value="Surface presentation of antigens (SPOA)"/>
    <property type="match status" value="1"/>
</dbReference>
<dbReference type="RefSeq" id="WP_006938575.1">
    <property type="nucleotide sequence ID" value="NZ_AAUW01000021.1"/>
</dbReference>
<dbReference type="InterPro" id="IPR036429">
    <property type="entry name" value="SpoA-like_sf"/>
</dbReference>
<evidence type="ECO:0000259" key="1">
    <source>
        <dbReference type="Pfam" id="PF01052"/>
    </source>
</evidence>
<comment type="caution">
    <text evidence="2">The sequence shown here is derived from an EMBL/GenBank/DDBJ whole genome shotgun (WGS) entry which is preliminary data.</text>
</comment>
<protein>
    <recommendedName>
        <fullName evidence="1">Flagellar motor switch protein FliN-like C-terminal domain-containing protein</fullName>
    </recommendedName>
</protein>
<dbReference type="eggNOG" id="COG1886">
    <property type="taxonomic scope" value="Bacteria"/>
</dbReference>
<reference evidence="2 3" key="1">
    <citation type="submission" date="2006-05" db="EMBL/GenBank/DDBJ databases">
        <authorList>
            <person name="King G."/>
            <person name="Ferriera S."/>
            <person name="Johnson J."/>
            <person name="Kravitz S."/>
            <person name="Beeson K."/>
            <person name="Sutton G."/>
            <person name="Rogers Y.-H."/>
            <person name="Friedman R."/>
            <person name="Frazier M."/>
            <person name="Venter J.C."/>
        </authorList>
    </citation>
    <scope>NUCLEOTIDE SEQUENCE [LARGE SCALE GENOMIC DNA]</scope>
    <source>
        <strain evidence="3">ATCC 25650 / DSM 13394 / JCM 20685 / NBRC 16684 / NCIMB 2208 / IAM 12614 / B1</strain>
    </source>
</reference>